<evidence type="ECO:0000313" key="3">
    <source>
        <dbReference type="Proteomes" id="UP001527181"/>
    </source>
</evidence>
<name>A0ABT4GU01_PAEAL</name>
<proteinExistence type="predicted"/>
<comment type="caution">
    <text evidence="2">The sequence shown here is derived from an EMBL/GenBank/DDBJ whole genome shotgun (WGS) entry which is preliminary data.</text>
</comment>
<reference evidence="2 3" key="1">
    <citation type="submission" date="2022-05" db="EMBL/GenBank/DDBJ databases">
        <title>Genome Sequencing of Bee-Associated Microbes.</title>
        <authorList>
            <person name="Dunlap C."/>
        </authorList>
    </citation>
    <scope>NUCLEOTIDE SEQUENCE [LARGE SCALE GENOMIC DNA]</scope>
    <source>
        <strain evidence="2 3">NRRL B-04010</strain>
    </source>
</reference>
<dbReference type="RefSeq" id="WP_268599725.1">
    <property type="nucleotide sequence ID" value="NZ_JAMDNP010000006.1"/>
</dbReference>
<evidence type="ECO:0000313" key="2">
    <source>
        <dbReference type="EMBL" id="MCY9759912.1"/>
    </source>
</evidence>
<feature type="transmembrane region" description="Helical" evidence="1">
    <location>
        <begin position="143"/>
        <end position="162"/>
    </location>
</feature>
<keyword evidence="1" id="KW-1133">Transmembrane helix</keyword>
<dbReference type="Proteomes" id="UP001527181">
    <property type="component" value="Unassembled WGS sequence"/>
</dbReference>
<keyword evidence="3" id="KW-1185">Reference proteome</keyword>
<dbReference type="EMBL" id="JAMDNP010000006">
    <property type="protein sequence ID" value="MCY9759912.1"/>
    <property type="molecule type" value="Genomic_DNA"/>
</dbReference>
<feature type="transmembrane region" description="Helical" evidence="1">
    <location>
        <begin position="168"/>
        <end position="189"/>
    </location>
</feature>
<evidence type="ECO:0000256" key="1">
    <source>
        <dbReference type="SAM" id="Phobius"/>
    </source>
</evidence>
<keyword evidence="1" id="KW-0472">Membrane</keyword>
<gene>
    <name evidence="2" type="ORF">M5X12_04890</name>
</gene>
<organism evidence="2 3">
    <name type="scientific">Paenibacillus alvei</name>
    <name type="common">Bacillus alvei</name>
    <dbReference type="NCBI Taxonomy" id="44250"/>
    <lineage>
        <taxon>Bacteria</taxon>
        <taxon>Bacillati</taxon>
        <taxon>Bacillota</taxon>
        <taxon>Bacilli</taxon>
        <taxon>Bacillales</taxon>
        <taxon>Paenibacillaceae</taxon>
        <taxon>Paenibacillus</taxon>
    </lineage>
</organism>
<protein>
    <submittedName>
        <fullName evidence="2">Uncharacterized protein</fullName>
    </submittedName>
</protein>
<keyword evidence="1" id="KW-0812">Transmembrane</keyword>
<sequence length="199" mass="22108">MEYIRKGQVATKMNIEAKAFRRIQWGLLFFIDYAPRGIDLLPDIVGLALVFSGVKGLVSVSDRFLLAKRVCIPLIVLALYELVQPMVLGGVNPEVRAWIGVIRSIAETGLNITLVTFMCSGLRQYALSRDWGSIAHMARRRSLYFTVALACSFSMIGFALASPMVFSAMAAPMFLLYIIVVFMLMGLFGQAAKMVQKQK</sequence>
<accession>A0ABT4GU01</accession>